<feature type="region of interest" description="Disordered" evidence="1">
    <location>
        <begin position="136"/>
        <end position="178"/>
    </location>
</feature>
<proteinExistence type="predicted"/>
<sequence>MTACIWVLVSLIALLDAHPSCSPIYGRPNANHCRNILDGFTGSRPERAAVRWLAPAALTQPDDVTNPQWLHRVNIAKFWTSALFPVEDATDGSLSYDVSRYLGGIDSTGDNNKLRLILYAPESTFANNTIANYKNNKPIAIPDDTGNAETDDDYEPGPSSDPGPPRKRTRAGGMGLMSSGGVRTRNLSDGWFMTYDSTASILPTQIGAPNLEAFYTQVVDIAANQISTVVNATENLAFNFNWLTLRLTSLSPISRTRVIDFAADMLDNASNEFAVLLTGKTYSAYWDIAAVTAVLTVV</sequence>
<dbReference type="Proteomes" id="UP000664534">
    <property type="component" value="Unassembled WGS sequence"/>
</dbReference>
<dbReference type="AlphaFoldDB" id="A0A8H3GB07"/>
<dbReference type="OrthoDB" id="5402514at2759"/>
<reference evidence="3" key="1">
    <citation type="submission" date="2021-03" db="EMBL/GenBank/DDBJ databases">
        <authorList>
            <person name="Tagirdzhanova G."/>
        </authorList>
    </citation>
    <scope>NUCLEOTIDE SEQUENCE</scope>
</reference>
<name>A0A8H3GB07_9LECA</name>
<keyword evidence="4" id="KW-1185">Reference proteome</keyword>
<evidence type="ECO:0000256" key="2">
    <source>
        <dbReference type="SAM" id="SignalP"/>
    </source>
</evidence>
<evidence type="ECO:0000313" key="4">
    <source>
        <dbReference type="Proteomes" id="UP000664534"/>
    </source>
</evidence>
<feature type="signal peptide" evidence="2">
    <location>
        <begin position="1"/>
        <end position="17"/>
    </location>
</feature>
<feature type="chain" id="PRO_5034592625" evidence="2">
    <location>
        <begin position="18"/>
        <end position="298"/>
    </location>
</feature>
<evidence type="ECO:0000313" key="3">
    <source>
        <dbReference type="EMBL" id="CAF9938204.1"/>
    </source>
</evidence>
<accession>A0A8H3GB07</accession>
<dbReference type="EMBL" id="CAJPDT010000106">
    <property type="protein sequence ID" value="CAF9938204.1"/>
    <property type="molecule type" value="Genomic_DNA"/>
</dbReference>
<evidence type="ECO:0000256" key="1">
    <source>
        <dbReference type="SAM" id="MobiDB-lite"/>
    </source>
</evidence>
<comment type="caution">
    <text evidence="3">The sequence shown here is derived from an EMBL/GenBank/DDBJ whole genome shotgun (WGS) entry which is preliminary data.</text>
</comment>
<organism evidence="3 4">
    <name type="scientific">Imshaugia aleurites</name>
    <dbReference type="NCBI Taxonomy" id="172621"/>
    <lineage>
        <taxon>Eukaryota</taxon>
        <taxon>Fungi</taxon>
        <taxon>Dikarya</taxon>
        <taxon>Ascomycota</taxon>
        <taxon>Pezizomycotina</taxon>
        <taxon>Lecanoromycetes</taxon>
        <taxon>OSLEUM clade</taxon>
        <taxon>Lecanoromycetidae</taxon>
        <taxon>Lecanorales</taxon>
        <taxon>Lecanorineae</taxon>
        <taxon>Parmeliaceae</taxon>
        <taxon>Imshaugia</taxon>
    </lineage>
</organism>
<gene>
    <name evidence="3" type="ORF">IMSHALPRED_000720</name>
</gene>
<protein>
    <submittedName>
        <fullName evidence="3">Uncharacterized protein</fullName>
    </submittedName>
</protein>
<keyword evidence="2" id="KW-0732">Signal</keyword>